<evidence type="ECO:0000256" key="1">
    <source>
        <dbReference type="ARBA" id="ARBA00000185"/>
    </source>
</evidence>
<accession>A0A7M4DDW8</accession>
<evidence type="ECO:0000256" key="3">
    <source>
        <dbReference type="ARBA" id="ARBA00012895"/>
    </source>
</evidence>
<proteinExistence type="inferred from homology"/>
<evidence type="ECO:0000256" key="5">
    <source>
        <dbReference type="ARBA" id="ARBA00022840"/>
    </source>
</evidence>
<comment type="caution">
    <text evidence="9">The sequence shown here is derived from an EMBL/GenBank/DDBJ whole genome shotgun (WGS) entry which is preliminary data.</text>
</comment>
<sequence>MNERPEQWKVTTHDWSVAVDRAHLATIRANARTYLAGGPQHCVLEVLAYADEEAQALGRAGAAVITRHRDGSVSVADDGRGTDTRRDDRGRVIRKPVMATEDVRFFDAAEPPLLPDGLPRRGMSTVAALSRWLEHTNRRSAGSWTQRYHNGIPSSDLVELPPEAGTGTTVRFLLDPRLGALVGLDAELLRGYAHLTVEFRDEPGAVDGGPAAAGPV</sequence>
<name>A0A7M4DDW8_9MICO</name>
<keyword evidence="8 9" id="KW-0413">Isomerase</keyword>
<dbReference type="Gene3D" id="3.30.565.10">
    <property type="entry name" value="Histidine kinase-like ATPase, C-terminal domain"/>
    <property type="match status" value="1"/>
</dbReference>
<gene>
    <name evidence="9" type="primary">gyrB_1</name>
    <name evidence="9" type="ORF">HALOF300_00307</name>
</gene>
<dbReference type="InterPro" id="IPR036890">
    <property type="entry name" value="HATPase_C_sf"/>
</dbReference>
<organism evidence="9 10">
    <name type="scientific">Occultella aeris</name>
    <dbReference type="NCBI Taxonomy" id="2761496"/>
    <lineage>
        <taxon>Bacteria</taxon>
        <taxon>Bacillati</taxon>
        <taxon>Actinomycetota</taxon>
        <taxon>Actinomycetes</taxon>
        <taxon>Micrococcales</taxon>
        <taxon>Ruaniaceae</taxon>
        <taxon>Occultella</taxon>
    </lineage>
</organism>
<keyword evidence="5" id="KW-0067">ATP-binding</keyword>
<dbReference type="GO" id="GO:0005524">
    <property type="term" value="F:ATP binding"/>
    <property type="evidence" value="ECO:0007669"/>
    <property type="project" value="UniProtKB-KW"/>
</dbReference>
<dbReference type="SUPFAM" id="SSF55874">
    <property type="entry name" value="ATPase domain of HSP90 chaperone/DNA topoisomerase II/histidine kinase"/>
    <property type="match status" value="1"/>
</dbReference>
<comment type="catalytic activity">
    <reaction evidence="1">
        <text>ATP-dependent breakage, passage and rejoining of double-stranded DNA.</text>
        <dbReference type="EC" id="5.6.2.2"/>
    </reaction>
</comment>
<evidence type="ECO:0000313" key="10">
    <source>
        <dbReference type="Proteomes" id="UP000419743"/>
    </source>
</evidence>
<evidence type="ECO:0000313" key="9">
    <source>
        <dbReference type="EMBL" id="VZO35082.1"/>
    </source>
</evidence>
<evidence type="ECO:0000256" key="4">
    <source>
        <dbReference type="ARBA" id="ARBA00022741"/>
    </source>
</evidence>
<dbReference type="PANTHER" id="PTHR45866:SF1">
    <property type="entry name" value="DNA GYRASE SUBUNIT B, MITOCHONDRIAL"/>
    <property type="match status" value="1"/>
</dbReference>
<dbReference type="EC" id="5.6.2.2" evidence="3"/>
<evidence type="ECO:0000256" key="6">
    <source>
        <dbReference type="ARBA" id="ARBA00023029"/>
    </source>
</evidence>
<dbReference type="GO" id="GO:0003918">
    <property type="term" value="F:DNA topoisomerase type II (double strand cut, ATP-hydrolyzing) activity"/>
    <property type="evidence" value="ECO:0007669"/>
    <property type="project" value="UniProtKB-EC"/>
</dbReference>
<dbReference type="PANTHER" id="PTHR45866">
    <property type="entry name" value="DNA GYRASE/TOPOISOMERASE SUBUNIT B"/>
    <property type="match status" value="1"/>
</dbReference>
<dbReference type="EMBL" id="CACRYJ010000006">
    <property type="protein sequence ID" value="VZO35082.1"/>
    <property type="molecule type" value="Genomic_DNA"/>
</dbReference>
<keyword evidence="7" id="KW-0238">DNA-binding</keyword>
<dbReference type="RefSeq" id="WP_156738887.1">
    <property type="nucleotide sequence ID" value="NZ_CACRYJ010000006.1"/>
</dbReference>
<evidence type="ECO:0000256" key="8">
    <source>
        <dbReference type="ARBA" id="ARBA00023235"/>
    </source>
</evidence>
<evidence type="ECO:0000256" key="2">
    <source>
        <dbReference type="ARBA" id="ARBA00010708"/>
    </source>
</evidence>
<evidence type="ECO:0000256" key="7">
    <source>
        <dbReference type="ARBA" id="ARBA00023125"/>
    </source>
</evidence>
<dbReference type="GO" id="GO:0003677">
    <property type="term" value="F:DNA binding"/>
    <property type="evidence" value="ECO:0007669"/>
    <property type="project" value="UniProtKB-KW"/>
</dbReference>
<dbReference type="Proteomes" id="UP000419743">
    <property type="component" value="Unassembled WGS sequence"/>
</dbReference>
<keyword evidence="10" id="KW-1185">Reference proteome</keyword>
<keyword evidence="6" id="KW-0799">Topoisomerase</keyword>
<protein>
    <recommendedName>
        <fullName evidence="3">DNA topoisomerase (ATP-hydrolyzing)</fullName>
        <ecNumber evidence="3">5.6.2.2</ecNumber>
    </recommendedName>
</protein>
<comment type="similarity">
    <text evidence="2">Belongs to the type II topoisomerase GyrB family.</text>
</comment>
<reference evidence="9 10" key="1">
    <citation type="submission" date="2019-11" db="EMBL/GenBank/DDBJ databases">
        <authorList>
            <person name="Criscuolo A."/>
        </authorList>
    </citation>
    <scope>NUCLEOTIDE SEQUENCE [LARGE SCALE GENOMIC DNA]</scope>
    <source>
        <strain evidence="9">CIP111667</strain>
    </source>
</reference>
<dbReference type="AlphaFoldDB" id="A0A7M4DDW8"/>
<keyword evidence="4" id="KW-0547">Nucleotide-binding</keyword>